<protein>
    <recommendedName>
        <fullName evidence="5">Lipoprotein</fullName>
    </recommendedName>
</protein>
<evidence type="ECO:0000313" key="2">
    <source>
        <dbReference type="EMBL" id="MDV6236478.1"/>
    </source>
</evidence>
<proteinExistence type="predicted"/>
<evidence type="ECO:0000313" key="3">
    <source>
        <dbReference type="EMBL" id="PJZ91789.1"/>
    </source>
</evidence>
<evidence type="ECO:0008006" key="5">
    <source>
        <dbReference type="Google" id="ProtNLM"/>
    </source>
</evidence>
<organism evidence="3">
    <name type="scientific">Leptospira ellisii</name>
    <dbReference type="NCBI Taxonomy" id="2023197"/>
    <lineage>
        <taxon>Bacteria</taxon>
        <taxon>Pseudomonadati</taxon>
        <taxon>Spirochaetota</taxon>
        <taxon>Spirochaetia</taxon>
        <taxon>Leptospirales</taxon>
        <taxon>Leptospiraceae</taxon>
        <taxon>Leptospira</taxon>
    </lineage>
</organism>
<accession>A0A2N0BJ16</accession>
<feature type="signal peptide" evidence="1">
    <location>
        <begin position="1"/>
        <end position="22"/>
    </location>
</feature>
<reference evidence="2 4" key="2">
    <citation type="journal article" date="2018" name="Microb. Genom.">
        <title>Deciphering the unexplored Leptospira diversity from soils uncovers genomic evolution to virulence.</title>
        <authorList>
            <person name="Thibeaux R."/>
            <person name="Iraola G."/>
            <person name="Ferres I."/>
            <person name="Bierque E."/>
            <person name="Girault D."/>
            <person name="Soupe-Gilbert M.E."/>
            <person name="Picardeau M."/>
            <person name="Goarant C."/>
        </authorList>
    </citation>
    <scope>NUCLEOTIDE SEQUENCE [LARGE SCALE GENOMIC DNA]</scope>
    <source>
        <strain evidence="2 4">ATI7-C-A5</strain>
    </source>
</reference>
<reference evidence="3" key="1">
    <citation type="submission" date="2017-07" db="EMBL/GenBank/DDBJ databases">
        <title>Leptospira spp. isolated from tropical soils.</title>
        <authorList>
            <person name="Thibeaux R."/>
            <person name="Iraola G."/>
            <person name="Ferres I."/>
            <person name="Bierque E."/>
            <person name="Girault D."/>
            <person name="Soupe-Gilbert M.-E."/>
            <person name="Picardeau M."/>
            <person name="Goarant C."/>
        </authorList>
    </citation>
    <scope>NUCLEOTIDE SEQUENCE [LARGE SCALE GENOMIC DNA]</scope>
    <source>
        <strain evidence="3">ATI7-C-A5</strain>
    </source>
</reference>
<gene>
    <name evidence="2" type="ORF">CH379_012650</name>
    <name evidence="3" type="ORF">CH379_16700</name>
</gene>
<keyword evidence="4" id="KW-1185">Reference proteome</keyword>
<dbReference type="EMBL" id="NPEF01000215">
    <property type="protein sequence ID" value="PJZ91789.1"/>
    <property type="molecule type" value="Genomic_DNA"/>
</dbReference>
<dbReference type="Proteomes" id="UP000232122">
    <property type="component" value="Unassembled WGS sequence"/>
</dbReference>
<dbReference type="EMBL" id="NPEF02000014">
    <property type="protein sequence ID" value="MDV6236478.1"/>
    <property type="molecule type" value="Genomic_DNA"/>
</dbReference>
<dbReference type="AlphaFoldDB" id="A0A2N0BJ16"/>
<keyword evidence="1" id="KW-0732">Signal</keyword>
<comment type="caution">
    <text evidence="3">The sequence shown here is derived from an EMBL/GenBank/DDBJ whole genome shotgun (WGS) entry which is preliminary data.</text>
</comment>
<dbReference type="NCBIfam" id="NF047544">
    <property type="entry name" value="AdhsnLsa30Lept"/>
    <property type="match status" value="1"/>
</dbReference>
<reference evidence="2" key="3">
    <citation type="submission" date="2023-10" db="EMBL/GenBank/DDBJ databases">
        <authorList>
            <person name="Picardeau M."/>
            <person name="Thibeaux R."/>
        </authorList>
    </citation>
    <scope>NUCLEOTIDE SEQUENCE</scope>
    <source>
        <strain evidence="2">ATI7-C-A5</strain>
    </source>
</reference>
<evidence type="ECO:0000313" key="4">
    <source>
        <dbReference type="Proteomes" id="UP000232122"/>
    </source>
</evidence>
<feature type="chain" id="PRO_5044577282" description="Lipoprotein" evidence="1">
    <location>
        <begin position="23"/>
        <end position="296"/>
    </location>
</feature>
<evidence type="ECO:0000256" key="1">
    <source>
        <dbReference type="SAM" id="SignalP"/>
    </source>
</evidence>
<sequence>MIRRIAILFKYALVLASTGACTFGSVGDSRKEEAKTLQRLLTLYGERPSPFSPNIYYTDDQQDADIASFDVASGTSTYLIRLQAGSEIVWNGISIRINPNPVPVVPGQSRTIANGEHSAQSHTPYTVPLDLPVTSPYAQEYGTPSFTDTGMEAANGNILTGEVYVSQVPSIAGAPTGYLASVKYRIRSMDLNFRVERTVPAGVTRNVRIRTTDFITELFPRCRIDVVPELQAAFPVNWLWNGIFQDQNGVSLLDTISALPDPVEINPYQNTSLYGSILANIARQDRVIFPTGCTVF</sequence>
<dbReference type="OrthoDB" id="344019at2"/>
<accession>A0A2N0B5G7</accession>
<dbReference type="RefSeq" id="WP_100747425.1">
    <property type="nucleotide sequence ID" value="NZ_NPEF02000014.1"/>
</dbReference>
<dbReference type="PROSITE" id="PS51257">
    <property type="entry name" value="PROKAR_LIPOPROTEIN"/>
    <property type="match status" value="1"/>
</dbReference>
<name>A0A2N0BJ16_9LEPT</name>